<protein>
    <submittedName>
        <fullName evidence="1">Uncharacterized protein</fullName>
    </submittedName>
</protein>
<gene>
    <name evidence="1" type="ORF">OSB1V03_LOCUS15774</name>
</gene>
<dbReference type="OrthoDB" id="983479at2759"/>
<evidence type="ECO:0000313" key="2">
    <source>
        <dbReference type="Proteomes" id="UP000759131"/>
    </source>
</evidence>
<dbReference type="EMBL" id="CAJPIZ010016734">
    <property type="protein sequence ID" value="CAG2115813.1"/>
    <property type="molecule type" value="Genomic_DNA"/>
</dbReference>
<name>A0A7R9L5Q5_9ACAR</name>
<dbReference type="AlphaFoldDB" id="A0A7R9L5Q5"/>
<evidence type="ECO:0000313" key="1">
    <source>
        <dbReference type="EMBL" id="CAD7635383.1"/>
    </source>
</evidence>
<dbReference type="Proteomes" id="UP000759131">
    <property type="component" value="Unassembled WGS sequence"/>
</dbReference>
<reference evidence="1" key="1">
    <citation type="submission" date="2020-11" db="EMBL/GenBank/DDBJ databases">
        <authorList>
            <person name="Tran Van P."/>
        </authorList>
    </citation>
    <scope>NUCLEOTIDE SEQUENCE</scope>
</reference>
<sequence length="45" mass="4867">MSNFNGPNLYDIKEGVRDGVTQVAGKLSNLATNVMSSLQEKYGGY</sequence>
<keyword evidence="2" id="KW-1185">Reference proteome</keyword>
<proteinExistence type="predicted"/>
<organism evidence="1">
    <name type="scientific">Medioppia subpectinata</name>
    <dbReference type="NCBI Taxonomy" id="1979941"/>
    <lineage>
        <taxon>Eukaryota</taxon>
        <taxon>Metazoa</taxon>
        <taxon>Ecdysozoa</taxon>
        <taxon>Arthropoda</taxon>
        <taxon>Chelicerata</taxon>
        <taxon>Arachnida</taxon>
        <taxon>Acari</taxon>
        <taxon>Acariformes</taxon>
        <taxon>Sarcoptiformes</taxon>
        <taxon>Oribatida</taxon>
        <taxon>Brachypylina</taxon>
        <taxon>Oppioidea</taxon>
        <taxon>Oppiidae</taxon>
        <taxon>Medioppia</taxon>
    </lineage>
</organism>
<dbReference type="EMBL" id="OC871309">
    <property type="protein sequence ID" value="CAD7635383.1"/>
    <property type="molecule type" value="Genomic_DNA"/>
</dbReference>
<accession>A0A7R9L5Q5</accession>